<comment type="similarity">
    <text evidence="2">Belongs to the bacterial solute-binding protein 2 family.</text>
</comment>
<name>A0A433X7R1_9HYPH</name>
<comment type="caution">
    <text evidence="6">The sequence shown here is derived from an EMBL/GenBank/DDBJ whole genome shotgun (WGS) entry which is preliminary data.</text>
</comment>
<evidence type="ECO:0000259" key="5">
    <source>
        <dbReference type="Pfam" id="PF13407"/>
    </source>
</evidence>
<feature type="chain" id="PRO_5019203928" evidence="4">
    <location>
        <begin position="21"/>
        <end position="305"/>
    </location>
</feature>
<dbReference type="RefSeq" id="WP_127188875.1">
    <property type="nucleotide sequence ID" value="NZ_RZNJ01000004.1"/>
</dbReference>
<dbReference type="EMBL" id="RZNJ01000004">
    <property type="protein sequence ID" value="RUT30095.1"/>
    <property type="molecule type" value="Genomic_DNA"/>
</dbReference>
<organism evidence="6 7">
    <name type="scientific">Arsenicitalea aurantiaca</name>
    <dbReference type="NCBI Taxonomy" id="1783274"/>
    <lineage>
        <taxon>Bacteria</taxon>
        <taxon>Pseudomonadati</taxon>
        <taxon>Pseudomonadota</taxon>
        <taxon>Alphaproteobacteria</taxon>
        <taxon>Hyphomicrobiales</taxon>
        <taxon>Devosiaceae</taxon>
        <taxon>Arsenicitalea</taxon>
    </lineage>
</organism>
<proteinExistence type="inferred from homology"/>
<comment type="subcellular location">
    <subcellularLocation>
        <location evidence="1">Cell envelope</location>
    </subcellularLocation>
</comment>
<evidence type="ECO:0000313" key="6">
    <source>
        <dbReference type="EMBL" id="RUT30095.1"/>
    </source>
</evidence>
<feature type="domain" description="Periplasmic binding protein" evidence="5">
    <location>
        <begin position="27"/>
        <end position="279"/>
    </location>
</feature>
<evidence type="ECO:0000256" key="4">
    <source>
        <dbReference type="SAM" id="SignalP"/>
    </source>
</evidence>
<accession>A0A433X7R1</accession>
<dbReference type="GO" id="GO:0030246">
    <property type="term" value="F:carbohydrate binding"/>
    <property type="evidence" value="ECO:0007669"/>
    <property type="project" value="UniProtKB-ARBA"/>
</dbReference>
<evidence type="ECO:0000313" key="7">
    <source>
        <dbReference type="Proteomes" id="UP000281547"/>
    </source>
</evidence>
<evidence type="ECO:0000256" key="1">
    <source>
        <dbReference type="ARBA" id="ARBA00004196"/>
    </source>
</evidence>
<keyword evidence="7" id="KW-1185">Reference proteome</keyword>
<dbReference type="PANTHER" id="PTHR46847:SF1">
    <property type="entry name" value="D-ALLOSE-BINDING PERIPLASMIC PROTEIN-RELATED"/>
    <property type="match status" value="1"/>
</dbReference>
<sequence>MLPRLALAALLAGTALPAFAAGERVALLTPYLSAIATAEMVDAFRARASENGWTLDVVDTAGDMGALASRVEDVTASGVDAIVLVSIDPAQIEDQVGRADAAGIPVITIDGAANDAVALNVTSDNYVLGQAMTEYLFEAIGGEGQIVRLFHSAHPGVRQREIALDDALAETPAITEIGQHYVQVPGQIDDSRNAMDSILLANPGEGAIDAVWAAWDEPGVGAQLAIEASGRDGIVIAGIDGNPQAIELIEACTPFIATVRQGFSQMAEIAAAELSTIFEGGTPEAAELYAPVELITRESLGVTCD</sequence>
<dbReference type="SUPFAM" id="SSF53822">
    <property type="entry name" value="Periplasmic binding protein-like I"/>
    <property type="match status" value="1"/>
</dbReference>
<dbReference type="Gene3D" id="3.40.50.2300">
    <property type="match status" value="2"/>
</dbReference>
<protein>
    <submittedName>
        <fullName evidence="6">Sugar ABC transporter substrate-binding protein</fullName>
    </submittedName>
</protein>
<reference evidence="6 7" key="1">
    <citation type="journal article" date="2016" name="Int. J. Syst. Evol. Microbiol.">
        <title>Arsenicitalea aurantiaca gen. nov., sp. nov., a new member of the family Hyphomicrobiaceae, isolated from high-arsenic sediment.</title>
        <authorList>
            <person name="Mu Y."/>
            <person name="Zhou L."/>
            <person name="Zeng X.C."/>
            <person name="Liu L."/>
            <person name="Pan Y."/>
            <person name="Chen X."/>
            <person name="Wang J."/>
            <person name="Li S."/>
            <person name="Li W.J."/>
            <person name="Wang Y."/>
        </authorList>
    </citation>
    <scope>NUCLEOTIDE SEQUENCE [LARGE SCALE GENOMIC DNA]</scope>
    <source>
        <strain evidence="6 7">42-50</strain>
    </source>
</reference>
<dbReference type="OrthoDB" id="44362at2"/>
<evidence type="ECO:0000256" key="3">
    <source>
        <dbReference type="ARBA" id="ARBA00022729"/>
    </source>
</evidence>
<dbReference type="GO" id="GO:0030313">
    <property type="term" value="C:cell envelope"/>
    <property type="evidence" value="ECO:0007669"/>
    <property type="project" value="UniProtKB-SubCell"/>
</dbReference>
<dbReference type="Proteomes" id="UP000281547">
    <property type="component" value="Unassembled WGS sequence"/>
</dbReference>
<feature type="signal peptide" evidence="4">
    <location>
        <begin position="1"/>
        <end position="20"/>
    </location>
</feature>
<keyword evidence="3 4" id="KW-0732">Signal</keyword>
<dbReference type="InterPro" id="IPR025997">
    <property type="entry name" value="SBP_2_dom"/>
</dbReference>
<gene>
    <name evidence="6" type="ORF">EMQ25_12255</name>
</gene>
<dbReference type="Pfam" id="PF13407">
    <property type="entry name" value="Peripla_BP_4"/>
    <property type="match status" value="1"/>
</dbReference>
<evidence type="ECO:0000256" key="2">
    <source>
        <dbReference type="ARBA" id="ARBA00007639"/>
    </source>
</evidence>
<dbReference type="AlphaFoldDB" id="A0A433X7R1"/>
<dbReference type="PANTHER" id="PTHR46847">
    <property type="entry name" value="D-ALLOSE-BINDING PERIPLASMIC PROTEIN-RELATED"/>
    <property type="match status" value="1"/>
</dbReference>
<dbReference type="InterPro" id="IPR028082">
    <property type="entry name" value="Peripla_BP_I"/>
</dbReference>